<keyword evidence="1" id="KW-0614">Plasmid</keyword>
<proteinExistence type="predicted"/>
<dbReference type="AlphaFoldDB" id="A2RL16"/>
<dbReference type="HOGENOM" id="CLU_3008653_0_0_9"/>
<dbReference type="Proteomes" id="UP000000364">
    <property type="component" value="Chromosome"/>
</dbReference>
<sequence>MKKTLISVFAITSLVTVSLVALECRLKPPKKEVFNFDESLNILKGSRKCQDIIAPH</sequence>
<dbReference type="STRING" id="416870.llmg_1396"/>
<geneLocation type="plasmid" evidence="1">
    <name>pFI430</name>
</geneLocation>
<dbReference type="EMBL" id="AM406671">
    <property type="protein sequence ID" value="CAL97982.1"/>
    <property type="molecule type" value="Genomic_DNA"/>
</dbReference>
<reference evidence="1" key="1">
    <citation type="journal article" date="1995" name="Int. Dairy J.">
        <title>Characterization and exploitation of conjugation in Lactococcus lactis.</title>
        <authorList>
            <person name="Gasson M."/>
            <person name="Godon J.-J."/>
            <person name="Chris P."/>
            <person name="Eaton T."/>
            <person name="Jury K."/>
            <person name="Shearman C."/>
        </authorList>
    </citation>
    <scope>NUCLEOTIDE SEQUENCE</scope>
    <source>
        <strain evidence="1">MG1363</strain>
        <plasmid evidence="1">pFI430</plasmid>
    </source>
</reference>
<dbReference type="EMBL" id="DQ011112">
    <property type="protein sequence ID" value="AAY64090.1"/>
    <property type="molecule type" value="Genomic_DNA"/>
</dbReference>
<evidence type="ECO:0000313" key="1">
    <source>
        <dbReference type="EMBL" id="AAY64090.1"/>
    </source>
</evidence>
<accession>A2RL16</accession>
<protein>
    <submittedName>
        <fullName evidence="1">ORF13</fullName>
    </submittedName>
</protein>
<dbReference type="KEGG" id="llm:llmg_1396"/>
<evidence type="ECO:0000313" key="3">
    <source>
        <dbReference type="Proteomes" id="UP000000364"/>
    </source>
</evidence>
<gene>
    <name evidence="2" type="ordered locus">llmg_1396</name>
</gene>
<organism evidence="2 3">
    <name type="scientific">Lactococcus lactis subsp. cremoris (strain MG1363)</name>
    <dbReference type="NCBI Taxonomy" id="416870"/>
    <lineage>
        <taxon>Bacteria</taxon>
        <taxon>Bacillati</taxon>
        <taxon>Bacillota</taxon>
        <taxon>Bacilli</taxon>
        <taxon>Lactobacillales</taxon>
        <taxon>Streptococcaceae</taxon>
        <taxon>Lactococcus</taxon>
        <taxon>Lactococcus cremoris subsp. cremoris</taxon>
    </lineage>
</organism>
<name>A2RL16_LACLM</name>
<reference evidence="2 3" key="3">
    <citation type="journal article" date="2007" name="J. Bacteriol.">
        <title>The complete genome sequence of the lactic acid bacterial paradigm Lactococcus lactis subsp. cremoris MG1363.</title>
        <authorList>
            <person name="Wegmann U."/>
            <person name="O'Connell-Motherway M."/>
            <person name="Zomer A."/>
            <person name="Buist G."/>
            <person name="Shearman C."/>
            <person name="Canchaya C."/>
            <person name="Ventura M."/>
            <person name="Goesmann A."/>
            <person name="Gasson M.J."/>
            <person name="Kuipers O.P."/>
            <person name="van Sinderen D."/>
            <person name="Kok J."/>
        </authorList>
    </citation>
    <scope>NUCLEOTIDE SEQUENCE [LARGE SCALE GENOMIC DNA]</scope>
    <source>
        <strain evidence="2 3">MG1363</strain>
    </source>
</reference>
<reference evidence="1" key="2">
    <citation type="submission" date="2005-04" db="EMBL/GenBank/DDBJ databases">
        <title>The complete DNA sequence of the lactococcal sexfactor.</title>
        <authorList>
            <person name="Shearman C."/>
            <person name="Wegmann U."/>
            <person name="Godon J.-J."/>
            <person name="Jury K."/>
            <person name="Pillidge C."/>
            <person name="Gasson M."/>
        </authorList>
    </citation>
    <scope>NUCLEOTIDE SEQUENCE</scope>
    <source>
        <strain evidence="1">MG1363</strain>
        <plasmid evidence="1">pFI430</plasmid>
    </source>
</reference>
<evidence type="ECO:0000313" key="2">
    <source>
        <dbReference type="EMBL" id="CAL97982.1"/>
    </source>
</evidence>